<dbReference type="PROSITE" id="PS51257">
    <property type="entry name" value="PROKAR_LIPOPROTEIN"/>
    <property type="match status" value="1"/>
</dbReference>
<dbReference type="VEuPathDB" id="FungiDB:TSTA_015230"/>
<evidence type="ECO:0000313" key="7">
    <source>
        <dbReference type="EMBL" id="EED16435.1"/>
    </source>
</evidence>
<dbReference type="Proteomes" id="UP000001745">
    <property type="component" value="Unassembled WGS sequence"/>
</dbReference>
<sequence length="155" mass="16694">MLIVSRVLAGMGVSGVQNGCFTTIAGCVPMEKRPMSQLALATGPLIRAALTKYTTWRWCFWINLLIGGVAAGLILLTLFLDNMSNKPPYAMTAPRSLQTKLDLLGVVLFAGCTIQLLFALQYGNNQFAWNSSTAISLLCSAGMTFRLACVGLAQR</sequence>
<dbReference type="PhylomeDB" id="B8MHV5"/>
<dbReference type="eggNOG" id="KOG0254">
    <property type="taxonomic scope" value="Eukaryota"/>
</dbReference>
<evidence type="ECO:0000256" key="4">
    <source>
        <dbReference type="ARBA" id="ARBA00022989"/>
    </source>
</evidence>
<dbReference type="OrthoDB" id="10021397at2759"/>
<dbReference type="SUPFAM" id="SSF103473">
    <property type="entry name" value="MFS general substrate transporter"/>
    <property type="match status" value="1"/>
</dbReference>
<evidence type="ECO:0000256" key="6">
    <source>
        <dbReference type="SAM" id="Phobius"/>
    </source>
</evidence>
<evidence type="ECO:0000256" key="3">
    <source>
        <dbReference type="ARBA" id="ARBA00022692"/>
    </source>
</evidence>
<feature type="transmembrane region" description="Helical" evidence="6">
    <location>
        <begin position="60"/>
        <end position="80"/>
    </location>
</feature>
<keyword evidence="3 6" id="KW-0812">Transmembrane</keyword>
<dbReference type="InterPro" id="IPR036259">
    <property type="entry name" value="MFS_trans_sf"/>
</dbReference>
<keyword evidence="5 6" id="KW-0472">Membrane</keyword>
<dbReference type="Pfam" id="PF07690">
    <property type="entry name" value="MFS_1"/>
    <property type="match status" value="1"/>
</dbReference>
<dbReference type="GO" id="GO:0022857">
    <property type="term" value="F:transmembrane transporter activity"/>
    <property type="evidence" value="ECO:0007669"/>
    <property type="project" value="InterPro"/>
</dbReference>
<evidence type="ECO:0000313" key="8">
    <source>
        <dbReference type="Proteomes" id="UP000001745"/>
    </source>
</evidence>
<evidence type="ECO:0000256" key="2">
    <source>
        <dbReference type="ARBA" id="ARBA00007520"/>
    </source>
</evidence>
<proteinExistence type="inferred from homology"/>
<organism evidence="7 8">
    <name type="scientific">Talaromyces stipitatus (strain ATCC 10500 / CBS 375.48 / QM 6759 / NRRL 1006)</name>
    <name type="common">Penicillium stipitatum</name>
    <dbReference type="NCBI Taxonomy" id="441959"/>
    <lineage>
        <taxon>Eukaryota</taxon>
        <taxon>Fungi</taxon>
        <taxon>Dikarya</taxon>
        <taxon>Ascomycota</taxon>
        <taxon>Pezizomycotina</taxon>
        <taxon>Eurotiomycetes</taxon>
        <taxon>Eurotiomycetidae</taxon>
        <taxon>Eurotiales</taxon>
        <taxon>Trichocomaceae</taxon>
        <taxon>Talaromyces</taxon>
        <taxon>Talaromyces sect. Talaromyces</taxon>
    </lineage>
</organism>
<gene>
    <name evidence="7" type="ORF">TSTA_015230</name>
</gene>
<dbReference type="PANTHER" id="PTHR23501:SF193">
    <property type="entry name" value="MULTIDRUG TRANSPORTER, PUTATIVE (AFU_ORTHOLOGUE AFUA_8G00940)-RELATED"/>
    <property type="match status" value="1"/>
</dbReference>
<dbReference type="AlphaFoldDB" id="B8MHV5"/>
<protein>
    <recommendedName>
        <fullName evidence="9">Major facilitator superfamily (MFS) profile domain-containing protein</fullName>
    </recommendedName>
</protein>
<feature type="transmembrane region" description="Helical" evidence="6">
    <location>
        <begin position="134"/>
        <end position="153"/>
    </location>
</feature>
<reference evidence="8" key="1">
    <citation type="journal article" date="2015" name="Genome Announc.">
        <title>Genome sequence of the AIDS-associated pathogen Penicillium marneffei (ATCC18224) and its near taxonomic relative Talaromyces stipitatus (ATCC10500).</title>
        <authorList>
            <person name="Nierman W.C."/>
            <person name="Fedorova-Abrams N.D."/>
            <person name="Andrianopoulos A."/>
        </authorList>
    </citation>
    <scope>NUCLEOTIDE SEQUENCE [LARGE SCALE GENOMIC DNA]</scope>
    <source>
        <strain evidence="8">ATCC 10500 / CBS 375.48 / QM 6759 / NRRL 1006</strain>
    </source>
</reference>
<accession>B8MHV5</accession>
<comment type="similarity">
    <text evidence="2">Belongs to the major facilitator superfamily. TCR/Tet family.</text>
</comment>
<keyword evidence="4 6" id="KW-1133">Transmembrane helix</keyword>
<dbReference type="PANTHER" id="PTHR23501">
    <property type="entry name" value="MAJOR FACILITATOR SUPERFAMILY"/>
    <property type="match status" value="1"/>
</dbReference>
<evidence type="ECO:0000256" key="1">
    <source>
        <dbReference type="ARBA" id="ARBA00004141"/>
    </source>
</evidence>
<dbReference type="InParanoid" id="B8MHV5"/>
<comment type="subcellular location">
    <subcellularLocation>
        <location evidence="1">Membrane</location>
        <topology evidence="1">Multi-pass membrane protein</topology>
    </subcellularLocation>
</comment>
<dbReference type="HOGENOM" id="CLU_1696677_0_0_1"/>
<dbReference type="EMBL" id="EQ962656">
    <property type="protein sequence ID" value="EED16435.1"/>
    <property type="molecule type" value="Genomic_DNA"/>
</dbReference>
<dbReference type="InterPro" id="IPR011701">
    <property type="entry name" value="MFS"/>
</dbReference>
<dbReference type="GeneID" id="8106265"/>
<feature type="transmembrane region" description="Helical" evidence="6">
    <location>
        <begin position="101"/>
        <end position="122"/>
    </location>
</feature>
<evidence type="ECO:0008006" key="9">
    <source>
        <dbReference type="Google" id="ProtNLM"/>
    </source>
</evidence>
<dbReference type="RefSeq" id="XP_002483669.1">
    <property type="nucleotide sequence ID" value="XM_002483624.1"/>
</dbReference>
<evidence type="ECO:0000256" key="5">
    <source>
        <dbReference type="ARBA" id="ARBA00023136"/>
    </source>
</evidence>
<dbReference type="Gene3D" id="1.20.1250.20">
    <property type="entry name" value="MFS general substrate transporter like domains"/>
    <property type="match status" value="1"/>
</dbReference>
<name>B8MHV5_TALSN</name>
<dbReference type="GO" id="GO:0005886">
    <property type="term" value="C:plasma membrane"/>
    <property type="evidence" value="ECO:0007669"/>
    <property type="project" value="TreeGrafter"/>
</dbReference>
<keyword evidence="8" id="KW-1185">Reference proteome</keyword>